<feature type="transmembrane region" description="Helical" evidence="2">
    <location>
        <begin position="452"/>
        <end position="474"/>
    </location>
</feature>
<feature type="region of interest" description="Disordered" evidence="1">
    <location>
        <begin position="33"/>
        <end position="102"/>
    </location>
</feature>
<evidence type="ECO:0000313" key="4">
    <source>
        <dbReference type="Proteomes" id="UP000177798"/>
    </source>
</evidence>
<keyword evidence="2" id="KW-0812">Transmembrane</keyword>
<organism evidence="3 4">
    <name type="scientific">Sclerotinia sclerotiorum (strain ATCC 18683 / 1980 / Ss-1)</name>
    <name type="common">White mold</name>
    <name type="synonym">Whetzelinia sclerotiorum</name>
    <dbReference type="NCBI Taxonomy" id="665079"/>
    <lineage>
        <taxon>Eukaryota</taxon>
        <taxon>Fungi</taxon>
        <taxon>Dikarya</taxon>
        <taxon>Ascomycota</taxon>
        <taxon>Pezizomycotina</taxon>
        <taxon>Leotiomycetes</taxon>
        <taxon>Helotiales</taxon>
        <taxon>Sclerotiniaceae</taxon>
        <taxon>Sclerotinia</taxon>
    </lineage>
</organism>
<feature type="compositionally biased region" description="Basic and acidic residues" evidence="1">
    <location>
        <begin position="538"/>
        <end position="551"/>
    </location>
</feature>
<dbReference type="EMBL" id="CP017819">
    <property type="protein sequence ID" value="APA10486.1"/>
    <property type="molecule type" value="Genomic_DNA"/>
</dbReference>
<evidence type="ECO:0000256" key="1">
    <source>
        <dbReference type="SAM" id="MobiDB-lite"/>
    </source>
</evidence>
<dbReference type="Proteomes" id="UP000177798">
    <property type="component" value="Chromosome 6"/>
</dbReference>
<dbReference type="RefSeq" id="XP_001591555.1">
    <property type="nucleotide sequence ID" value="XM_001591505.1"/>
</dbReference>
<feature type="compositionally biased region" description="Polar residues" evidence="1">
    <location>
        <begin position="159"/>
        <end position="171"/>
    </location>
</feature>
<dbReference type="InterPro" id="IPR021369">
    <property type="entry name" value="DUF2985"/>
</dbReference>
<dbReference type="PANTHER" id="PTHR35872">
    <property type="entry name" value="INTEGRAL MEMBRANE PROTEIN (AFU_ORTHOLOGUE AFUA_5G07110)"/>
    <property type="match status" value="1"/>
</dbReference>
<feature type="transmembrane region" description="Helical" evidence="2">
    <location>
        <begin position="486"/>
        <end position="504"/>
    </location>
</feature>
<dbReference type="KEGG" id="ssl:SS1G_07001"/>
<dbReference type="PANTHER" id="PTHR35872:SF1">
    <property type="entry name" value="ALPHA-L-RHAMNOSIDASE C"/>
    <property type="match status" value="1"/>
</dbReference>
<feature type="transmembrane region" description="Helical" evidence="2">
    <location>
        <begin position="350"/>
        <end position="367"/>
    </location>
</feature>
<feature type="region of interest" description="Disordered" evidence="1">
    <location>
        <begin position="137"/>
        <end position="193"/>
    </location>
</feature>
<dbReference type="VEuPathDB" id="FungiDB:sscle_06g052560"/>
<protein>
    <recommendedName>
        <fullName evidence="5">Alpha-L-rhamnosidase C-terminal domain-containing protein</fullName>
    </recommendedName>
</protein>
<feature type="region of interest" description="Disordered" evidence="1">
    <location>
        <begin position="538"/>
        <end position="583"/>
    </location>
</feature>
<feature type="compositionally biased region" description="Polar residues" evidence="1">
    <location>
        <begin position="183"/>
        <end position="192"/>
    </location>
</feature>
<keyword evidence="2" id="KW-0472">Membrane</keyword>
<evidence type="ECO:0000313" key="3">
    <source>
        <dbReference type="EMBL" id="APA10486.1"/>
    </source>
</evidence>
<feature type="transmembrane region" description="Helical" evidence="2">
    <location>
        <begin position="299"/>
        <end position="322"/>
    </location>
</feature>
<evidence type="ECO:0008006" key="5">
    <source>
        <dbReference type="Google" id="ProtNLM"/>
    </source>
</evidence>
<accession>A0A1D9Q6G6</accession>
<name>A0A1D9Q6G6_SCLS1</name>
<feature type="compositionally biased region" description="Polar residues" evidence="1">
    <location>
        <begin position="70"/>
        <end position="82"/>
    </location>
</feature>
<dbReference type="OMA" id="RDLYWWA"/>
<reference evidence="4" key="1">
    <citation type="journal article" date="2017" name="Genome Biol. Evol.">
        <title>The complete genome sequence of the phytopathogenic fungus Sclerotinia sclerotiorum reveals insights into the genome architecture of broad host range pathogens.</title>
        <authorList>
            <person name="Derbyshire M."/>
            <person name="Denton-Giles M."/>
            <person name="Hegedus D."/>
            <person name="Seifbarghy S."/>
            <person name="Rollins J."/>
            <person name="van Kan J."/>
            <person name="Seidl M.F."/>
            <person name="Faino L."/>
            <person name="Mbengue M."/>
            <person name="Navaud O."/>
            <person name="Raffaele S."/>
            <person name="Hammond-Kosack K."/>
            <person name="Heard S."/>
            <person name="Oliver R."/>
        </authorList>
    </citation>
    <scope>NUCLEOTIDE SEQUENCE [LARGE SCALE GENOMIC DNA]</scope>
    <source>
        <strain evidence="4">ATCC 18683 / 1980 / Ss-1</strain>
    </source>
</reference>
<sequence>MIDVKNQITSFRSFANDQGSTTSDTNINIPAMADHASTTSGGNNANMTSPPTNMLRQDEQSSVEPFPSLEESSPQGPSTPSTEVEAEAEGTTRSKRRSSTFNSIRRASKVFEQSNPPTGFCIATGQIASQVPSITDIRRGSFGTEGSSGDRLVRENQRRASTSRSTISQLGDQGKNSRKGSMGMNTSDNLPSATEIRHDVLPEAAEEEEHSRASFQAHRDLKATSILKKLDVENDVLVKPISNVRSSIGTNGISHNAKAEDGNRTTPFDNGYQFPPKHSWTVSTAIFFKAFWKFFITPVGFLVTVYGLNVVAWGGMLFLLLCNASPAMCRPSCNDINSPRRIWIEIDSQILNALFCVTGFGTIPWRFRDLYYLLQYRMGKNEIGLRRLAGINRGWFRLAGSQNLSSELGPAQIVSEGSSVPQSCVAFPLDKSPDAPLTGVRAPPTALWKLDFVIWTMVWNTFLQAVLSGFMWGLNRYDRPSWSTGLFVALACIVAACGGTMSFMEAKKVKAIEGVPVSDADREKLRRDRELGIVHFNNIKDEMPKEKGGKEKGKRGAKKSEQSTSEETRLQQSIEEGVAQIVR</sequence>
<dbReference type="OrthoDB" id="6407410at2759"/>
<feature type="compositionally biased region" description="Polar residues" evidence="1">
    <location>
        <begin position="36"/>
        <end position="63"/>
    </location>
</feature>
<proteinExistence type="predicted"/>
<dbReference type="AlphaFoldDB" id="A0A1D9Q6G6"/>
<gene>
    <name evidence="3" type="ORF">sscle_06g052560</name>
</gene>
<keyword evidence="2" id="KW-1133">Transmembrane helix</keyword>
<evidence type="ECO:0000256" key="2">
    <source>
        <dbReference type="SAM" id="Phobius"/>
    </source>
</evidence>
<feature type="compositionally biased region" description="Basic and acidic residues" evidence="1">
    <location>
        <begin position="558"/>
        <end position="569"/>
    </location>
</feature>
<dbReference type="Pfam" id="PF11204">
    <property type="entry name" value="DUF2985"/>
    <property type="match status" value="1"/>
</dbReference>